<evidence type="ECO:0000313" key="6">
    <source>
        <dbReference type="EnsemblMetazoa" id="CLYHEMP022359.1"/>
    </source>
</evidence>
<protein>
    <recommendedName>
        <fullName evidence="5">Activin types I and II receptor domain-containing protein</fullName>
    </recommendedName>
</protein>
<dbReference type="InterPro" id="IPR045860">
    <property type="entry name" value="Snake_toxin-like_sf"/>
</dbReference>
<keyword evidence="3" id="KW-0472">Membrane</keyword>
<dbReference type="GO" id="GO:0016020">
    <property type="term" value="C:membrane"/>
    <property type="evidence" value="ECO:0007669"/>
    <property type="project" value="UniProtKB-SubCell"/>
</dbReference>
<evidence type="ECO:0000256" key="1">
    <source>
        <dbReference type="ARBA" id="ARBA00004370"/>
    </source>
</evidence>
<dbReference type="InterPro" id="IPR000472">
    <property type="entry name" value="Activin_recp"/>
</dbReference>
<evidence type="ECO:0000256" key="3">
    <source>
        <dbReference type="ARBA" id="ARBA00023136"/>
    </source>
</evidence>
<feature type="domain" description="Activin types I and II receptor" evidence="5">
    <location>
        <begin position="30"/>
        <end position="108"/>
    </location>
</feature>
<keyword evidence="2 4" id="KW-0732">Signal</keyword>
<sequence length="138" mass="15596">MKRLFFIAGFITLLLILELGFVLGSDRCFQCHSEVSQCRHHNEVCQNNSSCFIKSYVPVNKTEMVYHTGCVQKSECEQMCQQNAASNSTVVMASCKVSCCNEDFCNNIDDYINSATSQQMDTMMASFFVVMTTVKMVF</sequence>
<feature type="chain" id="PRO_5029798298" description="Activin types I and II receptor domain-containing protein" evidence="4">
    <location>
        <begin position="25"/>
        <end position="138"/>
    </location>
</feature>
<organism evidence="6 7">
    <name type="scientific">Clytia hemisphaerica</name>
    <dbReference type="NCBI Taxonomy" id="252671"/>
    <lineage>
        <taxon>Eukaryota</taxon>
        <taxon>Metazoa</taxon>
        <taxon>Cnidaria</taxon>
        <taxon>Hydrozoa</taxon>
        <taxon>Hydroidolina</taxon>
        <taxon>Leptothecata</taxon>
        <taxon>Obeliida</taxon>
        <taxon>Clytiidae</taxon>
        <taxon>Clytia</taxon>
    </lineage>
</organism>
<evidence type="ECO:0000313" key="7">
    <source>
        <dbReference type="Proteomes" id="UP000594262"/>
    </source>
</evidence>
<accession>A0A7M5XEY9</accession>
<evidence type="ECO:0000256" key="4">
    <source>
        <dbReference type="SAM" id="SignalP"/>
    </source>
</evidence>
<dbReference type="Pfam" id="PF01064">
    <property type="entry name" value="Activin_recp"/>
    <property type="match status" value="1"/>
</dbReference>
<dbReference type="SUPFAM" id="SSF57302">
    <property type="entry name" value="Snake toxin-like"/>
    <property type="match status" value="1"/>
</dbReference>
<dbReference type="Gene3D" id="2.10.60.10">
    <property type="entry name" value="CD59"/>
    <property type="match status" value="1"/>
</dbReference>
<keyword evidence="7" id="KW-1185">Reference proteome</keyword>
<name>A0A7M5XEY9_9CNID</name>
<dbReference type="AlphaFoldDB" id="A0A7M5XEY9"/>
<comment type="subcellular location">
    <subcellularLocation>
        <location evidence="1">Membrane</location>
    </subcellularLocation>
</comment>
<dbReference type="Proteomes" id="UP000594262">
    <property type="component" value="Unplaced"/>
</dbReference>
<evidence type="ECO:0000256" key="2">
    <source>
        <dbReference type="ARBA" id="ARBA00022729"/>
    </source>
</evidence>
<dbReference type="GO" id="GO:0004675">
    <property type="term" value="F:transmembrane receptor protein serine/threonine kinase activity"/>
    <property type="evidence" value="ECO:0007669"/>
    <property type="project" value="InterPro"/>
</dbReference>
<evidence type="ECO:0000259" key="5">
    <source>
        <dbReference type="Pfam" id="PF01064"/>
    </source>
</evidence>
<feature type="signal peptide" evidence="4">
    <location>
        <begin position="1"/>
        <end position="24"/>
    </location>
</feature>
<dbReference type="EnsemblMetazoa" id="CLYHEMT022359.1">
    <property type="protein sequence ID" value="CLYHEMP022359.1"/>
    <property type="gene ID" value="CLYHEMG022359"/>
</dbReference>
<proteinExistence type="predicted"/>
<reference evidence="6" key="1">
    <citation type="submission" date="2021-01" db="UniProtKB">
        <authorList>
            <consortium name="EnsemblMetazoa"/>
        </authorList>
    </citation>
    <scope>IDENTIFICATION</scope>
</reference>